<comment type="caution">
    <text evidence="7">The sequence shown here is derived from an EMBL/GenBank/DDBJ whole genome shotgun (WGS) entry which is preliminary data.</text>
</comment>
<dbReference type="Pfam" id="PF04912">
    <property type="entry name" value="Dynamitin"/>
    <property type="match status" value="2"/>
</dbReference>
<dbReference type="EMBL" id="BDGG01000015">
    <property type="protein sequence ID" value="GAV07488.1"/>
    <property type="molecule type" value="Genomic_DNA"/>
</dbReference>
<evidence type="ECO:0000256" key="1">
    <source>
        <dbReference type="ARBA" id="ARBA00004496"/>
    </source>
</evidence>
<feature type="region of interest" description="Disordered" evidence="6">
    <location>
        <begin position="157"/>
        <end position="186"/>
    </location>
</feature>
<comment type="subcellular location">
    <subcellularLocation>
        <location evidence="1">Cytoplasm</location>
    </subcellularLocation>
</comment>
<evidence type="ECO:0000256" key="5">
    <source>
        <dbReference type="SAM" id="Coils"/>
    </source>
</evidence>
<reference evidence="7 8" key="1">
    <citation type="journal article" date="2016" name="Nat. Commun.">
        <title>Extremotolerant tardigrade genome and improved radiotolerance of human cultured cells by tardigrade-unique protein.</title>
        <authorList>
            <person name="Hashimoto T."/>
            <person name="Horikawa D.D."/>
            <person name="Saito Y."/>
            <person name="Kuwahara H."/>
            <person name="Kozuka-Hata H."/>
            <person name="Shin-I T."/>
            <person name="Minakuchi Y."/>
            <person name="Ohishi K."/>
            <person name="Motoyama A."/>
            <person name="Aizu T."/>
            <person name="Enomoto A."/>
            <person name="Kondo K."/>
            <person name="Tanaka S."/>
            <person name="Hara Y."/>
            <person name="Koshikawa S."/>
            <person name="Sagara H."/>
            <person name="Miura T."/>
            <person name="Yokobori S."/>
            <person name="Miyagawa K."/>
            <person name="Suzuki Y."/>
            <person name="Kubo T."/>
            <person name="Oyama M."/>
            <person name="Kohara Y."/>
            <person name="Fujiyama A."/>
            <person name="Arakawa K."/>
            <person name="Katayama T."/>
            <person name="Toyoda A."/>
            <person name="Kunieda T."/>
        </authorList>
    </citation>
    <scope>NUCLEOTIDE SEQUENCE [LARGE SCALE GENOMIC DNA]</scope>
    <source>
        <strain evidence="7 8">YOKOZUNA-1</strain>
    </source>
</reference>
<dbReference type="OrthoDB" id="4977at2759"/>
<proteinExistence type="inferred from homology"/>
<feature type="compositionally biased region" description="Basic and acidic residues" evidence="6">
    <location>
        <begin position="163"/>
        <end position="173"/>
    </location>
</feature>
<keyword evidence="4" id="KW-0243">Dynein</keyword>
<feature type="coiled-coil region" evidence="5">
    <location>
        <begin position="100"/>
        <end position="127"/>
    </location>
</feature>
<dbReference type="Proteomes" id="UP000186922">
    <property type="component" value="Unassembled WGS sequence"/>
</dbReference>
<dbReference type="InterPro" id="IPR028133">
    <property type="entry name" value="Dynamitin"/>
</dbReference>
<evidence type="ECO:0000256" key="3">
    <source>
        <dbReference type="ARBA" id="ARBA00022490"/>
    </source>
</evidence>
<evidence type="ECO:0000313" key="7">
    <source>
        <dbReference type="EMBL" id="GAV07488.1"/>
    </source>
</evidence>
<name>A0A1D1W5L9_RAMVA</name>
<keyword evidence="5" id="KW-0175">Coiled coil</keyword>
<keyword evidence="8" id="KW-1185">Reference proteome</keyword>
<dbReference type="PANTHER" id="PTHR15346">
    <property type="entry name" value="DYNACTIN SUBUNIT"/>
    <property type="match status" value="1"/>
</dbReference>
<evidence type="ECO:0000313" key="8">
    <source>
        <dbReference type="Proteomes" id="UP000186922"/>
    </source>
</evidence>
<keyword evidence="3" id="KW-0963">Cytoplasm</keyword>
<dbReference type="GO" id="GO:0030286">
    <property type="term" value="C:dynein complex"/>
    <property type="evidence" value="ECO:0007669"/>
    <property type="project" value="UniProtKB-KW"/>
</dbReference>
<dbReference type="STRING" id="947166.A0A1D1W5L9"/>
<accession>A0A1D1W5L9</accession>
<gene>
    <name evidence="7" type="primary">RvY_17315-1</name>
    <name evidence="7" type="synonym">RvY_17315.1</name>
    <name evidence="7" type="ORF">RvY_17315</name>
</gene>
<evidence type="ECO:0008006" key="9">
    <source>
        <dbReference type="Google" id="ProtNLM"/>
    </source>
</evidence>
<dbReference type="GO" id="GO:0005869">
    <property type="term" value="C:dynactin complex"/>
    <property type="evidence" value="ECO:0007669"/>
    <property type="project" value="InterPro"/>
</dbReference>
<sequence length="367" mass="40948">MASKFAGLPGFAHGEPDFYESVGANENFNQMPDIVYDISHSQNENIERTSINAKDSYGAFRGKALSSALANFSGSVGSRRATGYSAELNEYEAVGEGLADETLQERYERIQGEIRALESDFALLSRQQKRDESFIPQTSTNFTQMVEELKSHLASINVSSADTPKRKDGEKAESGGGDASRNDTSGLDELSQAVILEQRIRKLEQCFGSEKELSELAGDSSGSLMATVTLLKNQMSLLDKDNLDHIESRMQAFLPRLNQAIEKKSHAKDSEMDKKVSEAYALLKRWEESMNTLPAVVDRLVALREIHQQSSKFVQLQKEVMELQQELLAKVGIMEGNIRLSEESFAQNMNYIKKNVEMLEARLKGQK</sequence>
<evidence type="ECO:0000256" key="4">
    <source>
        <dbReference type="ARBA" id="ARBA00023017"/>
    </source>
</evidence>
<dbReference type="GO" id="GO:0005737">
    <property type="term" value="C:cytoplasm"/>
    <property type="evidence" value="ECO:0007669"/>
    <property type="project" value="UniProtKB-SubCell"/>
</dbReference>
<protein>
    <recommendedName>
        <fullName evidence="9">Dynactin subunit 2</fullName>
    </recommendedName>
</protein>
<evidence type="ECO:0000256" key="6">
    <source>
        <dbReference type="SAM" id="MobiDB-lite"/>
    </source>
</evidence>
<organism evidence="7 8">
    <name type="scientific">Ramazzottius varieornatus</name>
    <name type="common">Water bear</name>
    <name type="synonym">Tardigrade</name>
    <dbReference type="NCBI Taxonomy" id="947166"/>
    <lineage>
        <taxon>Eukaryota</taxon>
        <taxon>Metazoa</taxon>
        <taxon>Ecdysozoa</taxon>
        <taxon>Tardigrada</taxon>
        <taxon>Eutardigrada</taxon>
        <taxon>Parachela</taxon>
        <taxon>Hypsibioidea</taxon>
        <taxon>Ramazzottiidae</taxon>
        <taxon>Ramazzottius</taxon>
    </lineage>
</organism>
<dbReference type="GO" id="GO:0007017">
    <property type="term" value="P:microtubule-based process"/>
    <property type="evidence" value="ECO:0007669"/>
    <property type="project" value="InterPro"/>
</dbReference>
<comment type="similarity">
    <text evidence="2">Belongs to the dynactin subunit 2 family.</text>
</comment>
<evidence type="ECO:0000256" key="2">
    <source>
        <dbReference type="ARBA" id="ARBA00006176"/>
    </source>
</evidence>
<dbReference type="AlphaFoldDB" id="A0A1D1W5L9"/>